<dbReference type="GO" id="GO:0043531">
    <property type="term" value="F:ADP binding"/>
    <property type="evidence" value="ECO:0007669"/>
    <property type="project" value="InterPro"/>
</dbReference>
<feature type="domain" description="Disease resistance protein winged helix" evidence="2">
    <location>
        <begin position="121"/>
        <end position="148"/>
    </location>
</feature>
<dbReference type="InterPro" id="IPR027417">
    <property type="entry name" value="P-loop_NTPase"/>
</dbReference>
<dbReference type="PANTHER" id="PTHR23155">
    <property type="entry name" value="DISEASE RESISTANCE PROTEIN RP"/>
    <property type="match status" value="1"/>
</dbReference>
<dbReference type="Proteomes" id="UP001428341">
    <property type="component" value="Unassembled WGS sequence"/>
</dbReference>
<dbReference type="InterPro" id="IPR042197">
    <property type="entry name" value="Apaf_helical"/>
</dbReference>
<evidence type="ECO:0000256" key="1">
    <source>
        <dbReference type="ARBA" id="ARBA00022737"/>
    </source>
</evidence>
<dbReference type="InterPro" id="IPR044974">
    <property type="entry name" value="Disease_R_plants"/>
</dbReference>
<dbReference type="GO" id="GO:0098542">
    <property type="term" value="P:defense response to other organism"/>
    <property type="evidence" value="ECO:0007669"/>
    <property type="project" value="TreeGrafter"/>
</dbReference>
<organism evidence="3 4">
    <name type="scientific">Citrus x changshan-huyou</name>
    <dbReference type="NCBI Taxonomy" id="2935761"/>
    <lineage>
        <taxon>Eukaryota</taxon>
        <taxon>Viridiplantae</taxon>
        <taxon>Streptophyta</taxon>
        <taxon>Embryophyta</taxon>
        <taxon>Tracheophyta</taxon>
        <taxon>Spermatophyta</taxon>
        <taxon>Magnoliopsida</taxon>
        <taxon>eudicotyledons</taxon>
        <taxon>Gunneridae</taxon>
        <taxon>Pentapetalae</taxon>
        <taxon>rosids</taxon>
        <taxon>malvids</taxon>
        <taxon>Sapindales</taxon>
        <taxon>Rutaceae</taxon>
        <taxon>Aurantioideae</taxon>
        <taxon>Citrus</taxon>
    </lineage>
</organism>
<evidence type="ECO:0000313" key="4">
    <source>
        <dbReference type="Proteomes" id="UP001428341"/>
    </source>
</evidence>
<reference evidence="3 4" key="1">
    <citation type="submission" date="2024-05" db="EMBL/GenBank/DDBJ databases">
        <title>Haplotype-resolved chromosome-level genome assembly of Huyou (Citrus changshanensis).</title>
        <authorList>
            <person name="Miao C."/>
            <person name="Chen W."/>
            <person name="Wu Y."/>
            <person name="Wang L."/>
            <person name="Zhao S."/>
            <person name="Grierson D."/>
            <person name="Xu C."/>
            <person name="Chen K."/>
        </authorList>
    </citation>
    <scope>NUCLEOTIDE SEQUENCE [LARGE SCALE GENOMIC DNA]</scope>
    <source>
        <strain evidence="3">01-14</strain>
        <tissue evidence="3">Leaf</tissue>
    </source>
</reference>
<dbReference type="SUPFAM" id="SSF52540">
    <property type="entry name" value="P-loop containing nucleoside triphosphate hydrolases"/>
    <property type="match status" value="1"/>
</dbReference>
<protein>
    <recommendedName>
        <fullName evidence="2">Disease resistance protein winged helix domain-containing protein</fullName>
    </recommendedName>
</protein>
<dbReference type="Pfam" id="PF23559">
    <property type="entry name" value="WHD_DRP"/>
    <property type="match status" value="1"/>
</dbReference>
<gene>
    <name evidence="3" type="ORF">WN944_021673</name>
</gene>
<evidence type="ECO:0000313" key="3">
    <source>
        <dbReference type="EMBL" id="KAK9228718.1"/>
    </source>
</evidence>
<evidence type="ECO:0000259" key="2">
    <source>
        <dbReference type="Pfam" id="PF23559"/>
    </source>
</evidence>
<dbReference type="PANTHER" id="PTHR23155:SF1205">
    <property type="entry name" value="DISEASE RESISTANCE PROTEIN RPM1"/>
    <property type="match status" value="1"/>
</dbReference>
<dbReference type="InterPro" id="IPR036388">
    <property type="entry name" value="WH-like_DNA-bd_sf"/>
</dbReference>
<sequence length="155" mass="17623">MAEVLVSAVMEPLASILVKQGNFLGRNIGDCLVKLQYFGKTSAESDELEDIGREILSNCNGLQLAVKSVGRLLSLKTRIEQWQRVLHSEMWSLEEIEKGGFPTLLLSYSDLPVNLKKYCAIFPKDYEIEKDRLIKLWMAQGHLKNGKKEIIGVRW</sequence>
<name>A0AAP0R0M5_9ROSI</name>
<dbReference type="Gene3D" id="1.10.8.430">
    <property type="entry name" value="Helical domain of apoptotic protease-activating factors"/>
    <property type="match status" value="1"/>
</dbReference>
<dbReference type="AlphaFoldDB" id="A0AAP0R0M5"/>
<keyword evidence="4" id="KW-1185">Reference proteome</keyword>
<dbReference type="Gene3D" id="1.10.10.10">
    <property type="entry name" value="Winged helix-like DNA-binding domain superfamily/Winged helix DNA-binding domain"/>
    <property type="match status" value="1"/>
</dbReference>
<dbReference type="EMBL" id="JBCGBO010000001">
    <property type="protein sequence ID" value="KAK9228718.1"/>
    <property type="molecule type" value="Genomic_DNA"/>
</dbReference>
<dbReference type="InterPro" id="IPR058922">
    <property type="entry name" value="WHD_DRP"/>
</dbReference>
<accession>A0AAP0R0M5</accession>
<comment type="caution">
    <text evidence="3">The sequence shown here is derived from an EMBL/GenBank/DDBJ whole genome shotgun (WGS) entry which is preliminary data.</text>
</comment>
<proteinExistence type="predicted"/>
<keyword evidence="1" id="KW-0677">Repeat</keyword>